<dbReference type="PANTHER" id="PTHR10300">
    <property type="entry name" value="CALCIPRESSIN"/>
    <property type="match status" value="1"/>
</dbReference>
<dbReference type="Gene3D" id="3.30.70.330">
    <property type="match status" value="1"/>
</dbReference>
<feature type="region of interest" description="Disordered" evidence="2">
    <location>
        <begin position="213"/>
        <end position="270"/>
    </location>
</feature>
<keyword evidence="4" id="KW-1185">Reference proteome</keyword>
<dbReference type="InterPro" id="IPR006931">
    <property type="entry name" value="Calcipressin"/>
</dbReference>
<evidence type="ECO:0000313" key="3">
    <source>
        <dbReference type="EMBL" id="CAK7230826.1"/>
    </source>
</evidence>
<protein>
    <recommendedName>
        <fullName evidence="5">Calcineurin-binding protein</fullName>
    </recommendedName>
</protein>
<dbReference type="InterPro" id="IPR035979">
    <property type="entry name" value="RBD_domain_sf"/>
</dbReference>
<dbReference type="PANTHER" id="PTHR10300:SF14">
    <property type="entry name" value="PROTEIN SARAH"/>
    <property type="match status" value="1"/>
</dbReference>
<feature type="compositionally biased region" description="Low complexity" evidence="2">
    <location>
        <begin position="18"/>
        <end position="43"/>
    </location>
</feature>
<gene>
    <name evidence="3" type="ORF">SCUCBS95973_007705</name>
</gene>
<feature type="region of interest" description="Disordered" evidence="2">
    <location>
        <begin position="1"/>
        <end position="43"/>
    </location>
</feature>
<feature type="compositionally biased region" description="Basic and acidic residues" evidence="2">
    <location>
        <begin position="223"/>
        <end position="232"/>
    </location>
</feature>
<proteinExistence type="inferred from homology"/>
<dbReference type="InterPro" id="IPR012677">
    <property type="entry name" value="Nucleotide-bd_a/b_plait_sf"/>
</dbReference>
<feature type="compositionally biased region" description="Low complexity" evidence="2">
    <location>
        <begin position="242"/>
        <end position="261"/>
    </location>
</feature>
<evidence type="ECO:0000313" key="4">
    <source>
        <dbReference type="Proteomes" id="UP001642405"/>
    </source>
</evidence>
<reference evidence="3 4" key="1">
    <citation type="submission" date="2024-01" db="EMBL/GenBank/DDBJ databases">
        <authorList>
            <person name="Allen C."/>
            <person name="Tagirdzhanova G."/>
        </authorList>
    </citation>
    <scope>NUCLEOTIDE SEQUENCE [LARGE SCALE GENOMIC DNA]</scope>
</reference>
<sequence>MQNASETPAALAPAGHTLSRSSSSSSLASSAPSVASSSSLRSRRSSNLTLDLSSLPPAAGTTGATAAPLPTNTLLFTNLVHPDVFRPDNLETIRDLVSQSATIHSWAPLKSFRRIVASFYSAEDAARVRAVWEGERILGAACQVYYGRATPLGDPSAAAEAQRLALPDAGKLFFISPPPSPPHDWEMRLEGAPNKQVHAEDLADALAKLRHQANDDEAETSNEDTKMHDDAAMRSPVSETGASPVSASATSRAAASSSGAAPVKRTGRSRSSTLVIYQPAAHSAHPDLPAIAVEDMTDEGTDEELNSATWKSSTMAVEKPIMDRTARPPVELMHGA</sequence>
<name>A0ABP0CI81_9PEZI</name>
<dbReference type="Proteomes" id="UP001642405">
    <property type="component" value="Unassembled WGS sequence"/>
</dbReference>
<evidence type="ECO:0000256" key="1">
    <source>
        <dbReference type="ARBA" id="ARBA00008209"/>
    </source>
</evidence>
<dbReference type="EMBL" id="CAWUHB010000055">
    <property type="protein sequence ID" value="CAK7230826.1"/>
    <property type="molecule type" value="Genomic_DNA"/>
</dbReference>
<dbReference type="Pfam" id="PF04847">
    <property type="entry name" value="Calcipressin"/>
    <property type="match status" value="1"/>
</dbReference>
<evidence type="ECO:0008006" key="5">
    <source>
        <dbReference type="Google" id="ProtNLM"/>
    </source>
</evidence>
<comment type="similarity">
    <text evidence="1">Belongs to the RCAN family.</text>
</comment>
<comment type="caution">
    <text evidence="3">The sequence shown here is derived from an EMBL/GenBank/DDBJ whole genome shotgun (WGS) entry which is preliminary data.</text>
</comment>
<organism evidence="3 4">
    <name type="scientific">Sporothrix curviconia</name>
    <dbReference type="NCBI Taxonomy" id="1260050"/>
    <lineage>
        <taxon>Eukaryota</taxon>
        <taxon>Fungi</taxon>
        <taxon>Dikarya</taxon>
        <taxon>Ascomycota</taxon>
        <taxon>Pezizomycotina</taxon>
        <taxon>Sordariomycetes</taxon>
        <taxon>Sordariomycetidae</taxon>
        <taxon>Ophiostomatales</taxon>
        <taxon>Ophiostomataceae</taxon>
        <taxon>Sporothrix</taxon>
    </lineage>
</organism>
<dbReference type="SUPFAM" id="SSF54928">
    <property type="entry name" value="RNA-binding domain, RBD"/>
    <property type="match status" value="1"/>
</dbReference>
<accession>A0ABP0CI81</accession>
<evidence type="ECO:0000256" key="2">
    <source>
        <dbReference type="SAM" id="MobiDB-lite"/>
    </source>
</evidence>